<dbReference type="Proteomes" id="UP000092575">
    <property type="component" value="Unassembled WGS sequence"/>
</dbReference>
<reference evidence="8 11" key="3">
    <citation type="submission" date="2020-12" db="EMBL/GenBank/DDBJ databases">
        <title>FDA dAtabase for Regulatory Grade micrObial Sequences (FDA-ARGOS): Supporting development and validation of Infectious Disease Dx tests.</title>
        <authorList>
            <person name="Sproer C."/>
            <person name="Gronow S."/>
            <person name="Severitt S."/>
            <person name="Schroder I."/>
            <person name="Tallon L."/>
            <person name="Sadzewicz L."/>
            <person name="Zhao X."/>
            <person name="Boylan J."/>
            <person name="Ott S."/>
            <person name="Bowen H."/>
            <person name="Vavikolanu K."/>
            <person name="Mehta A."/>
            <person name="Aluvathingal J."/>
            <person name="Nadendla S."/>
            <person name="Lowell S."/>
            <person name="Myers T."/>
            <person name="Yan Y."/>
            <person name="Sichtig H."/>
        </authorList>
    </citation>
    <scope>NUCLEOTIDE SEQUENCE [LARGE SCALE GENOMIC DNA]</scope>
    <source>
        <strain evidence="8 11">FDAARGOS_869</strain>
    </source>
</reference>
<gene>
    <name evidence="7" type="ORF">A7456_00825</name>
    <name evidence="6" type="ORF">A9Z60_03835</name>
    <name evidence="8" type="ORF">I6G26_10810</name>
</gene>
<keyword evidence="4" id="KW-0663">Pyridoxal phosphate</keyword>
<dbReference type="STRING" id="478.A7456_00825"/>
<dbReference type="Gene3D" id="3.40.640.10">
    <property type="entry name" value="Type I PLP-dependent aspartate aminotransferase-like (Major domain)"/>
    <property type="match status" value="1"/>
</dbReference>
<dbReference type="Proteomes" id="UP000092671">
    <property type="component" value="Unassembled WGS sequence"/>
</dbReference>
<evidence type="ECO:0000313" key="7">
    <source>
        <dbReference type="EMBL" id="OBX88431.1"/>
    </source>
</evidence>
<comment type="cofactor">
    <cofactor evidence="1">
        <name>pyridoxal 5'-phosphate</name>
        <dbReference type="ChEBI" id="CHEBI:597326"/>
    </cofactor>
</comment>
<reference evidence="6 10" key="2">
    <citation type="submission" date="2016-06" db="EMBL/GenBank/DDBJ databases">
        <title>Draft genome of Moraxella nonliquefaciens CCUG 60284.</title>
        <authorList>
            <person name="Salva-Serra F."/>
            <person name="Engstrom-Jakobsson H."/>
            <person name="Thorell K."/>
            <person name="Gonzales-Siles L."/>
            <person name="Karlsson R."/>
            <person name="Boulund F."/>
            <person name="Engstrand L."/>
            <person name="Kristiansson E."/>
            <person name="Moore E."/>
        </authorList>
    </citation>
    <scope>NUCLEOTIDE SEQUENCE [LARGE SCALE GENOMIC DNA]</scope>
    <source>
        <strain evidence="6 10">CCUG 60284</strain>
    </source>
</reference>
<dbReference type="Pfam" id="PF01212">
    <property type="entry name" value="Beta_elim_lyase"/>
    <property type="match status" value="1"/>
</dbReference>
<evidence type="ECO:0000256" key="4">
    <source>
        <dbReference type="ARBA" id="ARBA00022898"/>
    </source>
</evidence>
<reference evidence="7 9" key="1">
    <citation type="submission" date="2016-05" db="EMBL/GenBank/DDBJ databases">
        <title>Draft genome sequence of Moraxella nonliquefaciens CCUG 348T.</title>
        <authorList>
            <person name="Salva-Serra F."/>
            <person name="Engstrom-Jakobsson H."/>
            <person name="Thorell K."/>
            <person name="Gonzales-Siles L."/>
            <person name="Karlsson R."/>
            <person name="Boulund F."/>
            <person name="Engstrand L."/>
            <person name="Kristiansson E."/>
            <person name="Moore E."/>
        </authorList>
    </citation>
    <scope>NUCLEOTIDE SEQUENCE [LARGE SCALE GENOMIC DNA]</scope>
    <source>
        <strain evidence="7 9">CCUG 348</strain>
    </source>
</reference>
<proteinExistence type="inferred from homology"/>
<dbReference type="InterPro" id="IPR015421">
    <property type="entry name" value="PyrdxlP-dep_Trfase_major"/>
</dbReference>
<comment type="subunit">
    <text evidence="3">Homotetramer.</text>
</comment>
<dbReference type="CDD" id="cd06502">
    <property type="entry name" value="TA_like"/>
    <property type="match status" value="1"/>
</dbReference>
<dbReference type="RefSeq" id="WP_066893767.1">
    <property type="nucleotide sequence ID" value="NZ_CP065728.1"/>
</dbReference>
<evidence type="ECO:0000256" key="3">
    <source>
        <dbReference type="ARBA" id="ARBA00011881"/>
    </source>
</evidence>
<evidence type="ECO:0000313" key="6">
    <source>
        <dbReference type="EMBL" id="OBX49504.1"/>
    </source>
</evidence>
<dbReference type="PANTHER" id="PTHR48097:SF5">
    <property type="entry name" value="LOW SPECIFICITY L-THREONINE ALDOLASE"/>
    <property type="match status" value="1"/>
</dbReference>
<dbReference type="Proteomes" id="UP000594834">
    <property type="component" value="Chromosome"/>
</dbReference>
<keyword evidence="11" id="KW-1185">Reference proteome</keyword>
<dbReference type="EMBL" id="LZDN01000039">
    <property type="protein sequence ID" value="OBX49504.1"/>
    <property type="molecule type" value="Genomic_DNA"/>
</dbReference>
<dbReference type="GO" id="GO:0016829">
    <property type="term" value="F:lyase activity"/>
    <property type="evidence" value="ECO:0007669"/>
    <property type="project" value="InterPro"/>
</dbReference>
<evidence type="ECO:0000256" key="1">
    <source>
        <dbReference type="ARBA" id="ARBA00001933"/>
    </source>
</evidence>
<evidence type="ECO:0000313" key="9">
    <source>
        <dbReference type="Proteomes" id="UP000092575"/>
    </source>
</evidence>
<accession>A0A1B8QTB4</accession>
<dbReference type="InterPro" id="IPR001597">
    <property type="entry name" value="ArAA_b-elim_lyase/Thr_aldolase"/>
</dbReference>
<dbReference type="InterPro" id="IPR015424">
    <property type="entry name" value="PyrdxlP-dep_Trfase"/>
</dbReference>
<evidence type="ECO:0000313" key="10">
    <source>
        <dbReference type="Proteomes" id="UP000092671"/>
    </source>
</evidence>
<dbReference type="PANTHER" id="PTHR48097">
    <property type="entry name" value="L-THREONINE ALDOLASE-RELATED"/>
    <property type="match status" value="1"/>
</dbReference>
<dbReference type="InterPro" id="IPR015422">
    <property type="entry name" value="PyrdxlP-dep_Trfase_small"/>
</dbReference>
<name>A0A1B8QTB4_MORNO</name>
<dbReference type="EMBL" id="LXTW01000001">
    <property type="protein sequence ID" value="OBX88431.1"/>
    <property type="molecule type" value="Genomic_DNA"/>
</dbReference>
<sequence>MSTNIKHNFAFASDNYSGVHPAIMDALVNANDGHDKAYGYDDHSQALAEHIRQAFGRQAVGYPVFNGTGANVLGLSAILPRFGAVICTNHAHINNDESIAPQYVAGIKLLVVDSDDGKLDPQKIHQFIRPSEHHPQARAVYITQTTELGTCYTLDELANIRQVCDKFGLYLYIDGARLSNAAAHLGCRLADIAQFADVLSLGGTKNGLMMGECLVFLNPKLDKDILHLRKSSMQLASKMRFISAQFVVWFEQELWLSLARHSNDMASYLYSQIKDLDGVIITQPVQSNAVFVILAPNVVARLHDDFHFYDWNDQTGEIRLMMSFDTTKEQVDELVKSIKMYLQG</sequence>
<dbReference type="SUPFAM" id="SSF53383">
    <property type="entry name" value="PLP-dependent transferases"/>
    <property type="match status" value="1"/>
</dbReference>
<evidence type="ECO:0000313" key="11">
    <source>
        <dbReference type="Proteomes" id="UP000594834"/>
    </source>
</evidence>
<dbReference type="OrthoDB" id="9774495at2"/>
<evidence type="ECO:0000256" key="2">
    <source>
        <dbReference type="ARBA" id="ARBA00006966"/>
    </source>
</evidence>
<protein>
    <submittedName>
        <fullName evidence="7 8">Threonine aldolase</fullName>
    </submittedName>
</protein>
<feature type="domain" description="Aromatic amino acid beta-eliminating lyase/threonine aldolase" evidence="5">
    <location>
        <begin position="11"/>
        <end position="293"/>
    </location>
</feature>
<dbReference type="GO" id="GO:0006520">
    <property type="term" value="P:amino acid metabolic process"/>
    <property type="evidence" value="ECO:0007669"/>
    <property type="project" value="InterPro"/>
</dbReference>
<evidence type="ECO:0000313" key="8">
    <source>
        <dbReference type="EMBL" id="QPT44505.1"/>
    </source>
</evidence>
<comment type="similarity">
    <text evidence="2">Belongs to the threonine aldolase family.</text>
</comment>
<dbReference type="Gene3D" id="3.90.1150.10">
    <property type="entry name" value="Aspartate Aminotransferase, domain 1"/>
    <property type="match status" value="1"/>
</dbReference>
<evidence type="ECO:0000259" key="5">
    <source>
        <dbReference type="Pfam" id="PF01212"/>
    </source>
</evidence>
<dbReference type="EMBL" id="CP065728">
    <property type="protein sequence ID" value="QPT44505.1"/>
    <property type="molecule type" value="Genomic_DNA"/>
</dbReference>
<dbReference type="AlphaFoldDB" id="A0A1B8QTB4"/>
<organism evidence="7 9">
    <name type="scientific">Moraxella nonliquefaciens</name>
    <dbReference type="NCBI Taxonomy" id="478"/>
    <lineage>
        <taxon>Bacteria</taxon>
        <taxon>Pseudomonadati</taxon>
        <taxon>Pseudomonadota</taxon>
        <taxon>Gammaproteobacteria</taxon>
        <taxon>Moraxellales</taxon>
        <taxon>Moraxellaceae</taxon>
        <taxon>Moraxella</taxon>
    </lineage>
</organism>